<evidence type="ECO:0000313" key="2">
    <source>
        <dbReference type="Proteomes" id="UP000246800"/>
    </source>
</evidence>
<dbReference type="Proteomes" id="UP000246800">
    <property type="component" value="Unassembled WGS sequence"/>
</dbReference>
<dbReference type="InterPro" id="IPR009776">
    <property type="entry name" value="Spore_0_M"/>
</dbReference>
<dbReference type="GeneID" id="93825146"/>
<evidence type="ECO:0008006" key="3">
    <source>
        <dbReference type="Google" id="ProtNLM"/>
    </source>
</evidence>
<accession>A0A161W461</accession>
<dbReference type="PANTHER" id="PTHR40053:SF1">
    <property type="entry name" value="SPORULATION-CONTROL PROTEIN SPO0M"/>
    <property type="match status" value="1"/>
</dbReference>
<comment type="caution">
    <text evidence="1">The sequence shown here is derived from an EMBL/GenBank/DDBJ whole genome shotgun (WGS) entry which is preliminary data.</text>
</comment>
<dbReference type="EMBL" id="QEIT01000063">
    <property type="protein sequence ID" value="PWZ73590.1"/>
    <property type="molecule type" value="Genomic_DNA"/>
</dbReference>
<proteinExistence type="predicted"/>
<dbReference type="RefSeq" id="WP_014613965.1">
    <property type="nucleotide sequence ID" value="NZ_AP019372.1"/>
</dbReference>
<dbReference type="OMA" id="KTHAYVG"/>
<dbReference type="eggNOG" id="COG4326">
    <property type="taxonomic scope" value="Bacteria"/>
</dbReference>
<dbReference type="AlphaFoldDB" id="A0A161W461"/>
<dbReference type="PANTHER" id="PTHR40053">
    <property type="entry name" value="SPORULATION-CONTROL PROTEIN SPO0M"/>
    <property type="match status" value="1"/>
</dbReference>
<dbReference type="Pfam" id="PF07070">
    <property type="entry name" value="Spo0M"/>
    <property type="match status" value="1"/>
</dbReference>
<sequence length="135" mass="15535">MGFDNVLTSLGINGMKVFIRLEQQTFDVSDAIAGTIHLKAGQSDQKVNHIVLTMIEKYENDDETSDFTTISHELNRFEIDEAFIIDVGEEKEIPFHFHPDTLNFKSDKSHVYLNTHVYIDYGVDEETEAVIPYHR</sequence>
<evidence type="ECO:0000313" key="1">
    <source>
        <dbReference type="EMBL" id="PWZ73590.1"/>
    </source>
</evidence>
<organism evidence="1 2">
    <name type="scientific">Staphylococcus pseudintermedius</name>
    <dbReference type="NCBI Taxonomy" id="283734"/>
    <lineage>
        <taxon>Bacteria</taxon>
        <taxon>Bacillati</taxon>
        <taxon>Bacillota</taxon>
        <taxon>Bacilli</taxon>
        <taxon>Bacillales</taxon>
        <taxon>Staphylococcaceae</taxon>
        <taxon>Staphylococcus</taxon>
        <taxon>Staphylococcus intermedius group</taxon>
    </lineage>
</organism>
<reference evidence="1 2" key="1">
    <citation type="journal article" date="2018" name="Vet. Microbiol.">
        <title>Clonal diversity and geographic distribution of methicillin-resistant Staphylococcus pseudintermedius from Australian animals: Discovery of novel sequence types.</title>
        <authorList>
            <person name="Worthing K.A."/>
            <person name="Abraham S."/>
            <person name="Coombs G.W."/>
            <person name="Pang S."/>
            <person name="Saputra S."/>
            <person name="Jordan D."/>
            <person name="Trott D.J."/>
            <person name="Norris J.M."/>
        </authorList>
    </citation>
    <scope>NUCLEOTIDE SEQUENCE [LARGE SCALE GENOMIC DNA]</scope>
    <source>
        <strain evidence="1 2">ST525 1</strain>
    </source>
</reference>
<protein>
    <recommendedName>
        <fullName evidence="3">Sporulation protein</fullName>
    </recommendedName>
</protein>
<gene>
    <name evidence="1" type="ORF">DD902_10495</name>
</gene>
<name>A0A161W461_STAPS</name>